<dbReference type="GO" id="GO:0004832">
    <property type="term" value="F:valine-tRNA ligase activity"/>
    <property type="evidence" value="ECO:0007669"/>
    <property type="project" value="UniProtKB-EC"/>
</dbReference>
<gene>
    <name evidence="9" type="ORF">LCGC14_1916640</name>
</gene>
<dbReference type="PROSITE" id="PS00178">
    <property type="entry name" value="AA_TRNA_LIGASE_I"/>
    <property type="match status" value="1"/>
</dbReference>
<dbReference type="InterPro" id="IPR002300">
    <property type="entry name" value="aa-tRNA-synth_Ia"/>
</dbReference>
<dbReference type="SUPFAM" id="SSF52374">
    <property type="entry name" value="Nucleotidylyl transferase"/>
    <property type="match status" value="1"/>
</dbReference>
<evidence type="ECO:0000256" key="5">
    <source>
        <dbReference type="ARBA" id="ARBA00022917"/>
    </source>
</evidence>
<evidence type="ECO:0000256" key="4">
    <source>
        <dbReference type="ARBA" id="ARBA00022840"/>
    </source>
</evidence>
<evidence type="ECO:0000256" key="6">
    <source>
        <dbReference type="ARBA" id="ARBA00023146"/>
    </source>
</evidence>
<evidence type="ECO:0000256" key="1">
    <source>
        <dbReference type="ARBA" id="ARBA00013169"/>
    </source>
</evidence>
<keyword evidence="3" id="KW-0547">Nucleotide-binding</keyword>
<evidence type="ECO:0000256" key="3">
    <source>
        <dbReference type="ARBA" id="ARBA00022741"/>
    </source>
</evidence>
<evidence type="ECO:0000259" key="8">
    <source>
        <dbReference type="Pfam" id="PF00133"/>
    </source>
</evidence>
<dbReference type="GO" id="GO:0005829">
    <property type="term" value="C:cytosol"/>
    <property type="evidence" value="ECO:0007669"/>
    <property type="project" value="TreeGrafter"/>
</dbReference>
<dbReference type="GO" id="GO:0005524">
    <property type="term" value="F:ATP binding"/>
    <property type="evidence" value="ECO:0007669"/>
    <property type="project" value="UniProtKB-KW"/>
</dbReference>
<feature type="non-terminal residue" evidence="9">
    <location>
        <position position="101"/>
    </location>
</feature>
<dbReference type="AlphaFoldDB" id="A0A0F9I625"/>
<name>A0A0F9I625_9ZZZZ</name>
<dbReference type="InterPro" id="IPR014729">
    <property type="entry name" value="Rossmann-like_a/b/a_fold"/>
</dbReference>
<keyword evidence="4" id="KW-0067">ATP-binding</keyword>
<evidence type="ECO:0000313" key="9">
    <source>
        <dbReference type="EMBL" id="KKL89245.1"/>
    </source>
</evidence>
<dbReference type="EC" id="6.1.1.9" evidence="1"/>
<protein>
    <recommendedName>
        <fullName evidence="1">valine--tRNA ligase</fullName>
        <ecNumber evidence="1">6.1.1.9</ecNumber>
    </recommendedName>
    <alternativeName>
        <fullName evidence="7">Valyl-tRNA synthetase</fullName>
    </alternativeName>
</protein>
<proteinExistence type="predicted"/>
<dbReference type="PANTHER" id="PTHR11946">
    <property type="entry name" value="VALYL-TRNA SYNTHETASES"/>
    <property type="match status" value="1"/>
</dbReference>
<keyword evidence="2" id="KW-0436">Ligase</keyword>
<comment type="caution">
    <text evidence="9">The sequence shown here is derived from an EMBL/GenBank/DDBJ whole genome shotgun (WGS) entry which is preliminary data.</text>
</comment>
<organism evidence="9">
    <name type="scientific">marine sediment metagenome</name>
    <dbReference type="NCBI Taxonomy" id="412755"/>
    <lineage>
        <taxon>unclassified sequences</taxon>
        <taxon>metagenomes</taxon>
        <taxon>ecological metagenomes</taxon>
    </lineage>
</organism>
<keyword evidence="5" id="KW-0648">Protein biosynthesis</keyword>
<accession>A0A0F9I625</accession>
<dbReference type="InterPro" id="IPR002303">
    <property type="entry name" value="Valyl-tRNA_ligase"/>
</dbReference>
<dbReference type="EMBL" id="LAZR01020341">
    <property type="protein sequence ID" value="KKL89245.1"/>
    <property type="molecule type" value="Genomic_DNA"/>
</dbReference>
<evidence type="ECO:0000256" key="2">
    <source>
        <dbReference type="ARBA" id="ARBA00022598"/>
    </source>
</evidence>
<reference evidence="9" key="1">
    <citation type="journal article" date="2015" name="Nature">
        <title>Complex archaea that bridge the gap between prokaryotes and eukaryotes.</title>
        <authorList>
            <person name="Spang A."/>
            <person name="Saw J.H."/>
            <person name="Jorgensen S.L."/>
            <person name="Zaremba-Niedzwiedzka K."/>
            <person name="Martijn J."/>
            <person name="Lind A.E."/>
            <person name="van Eijk R."/>
            <person name="Schleper C."/>
            <person name="Guy L."/>
            <person name="Ettema T.J."/>
        </authorList>
    </citation>
    <scope>NUCLEOTIDE SEQUENCE</scope>
</reference>
<keyword evidence="6" id="KW-0030">Aminoacyl-tRNA synthetase</keyword>
<dbReference type="Pfam" id="PF00133">
    <property type="entry name" value="tRNA-synt_1"/>
    <property type="match status" value="1"/>
</dbReference>
<dbReference type="GO" id="GO:0006438">
    <property type="term" value="P:valyl-tRNA aminoacylation"/>
    <property type="evidence" value="ECO:0007669"/>
    <property type="project" value="InterPro"/>
</dbReference>
<dbReference type="PANTHER" id="PTHR11946:SF93">
    <property type="entry name" value="VALINE--TRNA LIGASE, CHLOROPLASTIC_MITOCHONDRIAL 2"/>
    <property type="match status" value="1"/>
</dbReference>
<sequence length="101" mass="12091">MAQETSYPRRFKFKDIQKKWTKFWQDEKIYSFDINRKDQMFSIDTPPPFVSGELHMGHILNHSWIDFVARYNKLKGKNVYFPQGFDCHGLPVELAVEKKYG</sequence>
<dbReference type="InterPro" id="IPR001412">
    <property type="entry name" value="aa-tRNA-synth_I_CS"/>
</dbReference>
<evidence type="ECO:0000256" key="7">
    <source>
        <dbReference type="ARBA" id="ARBA00029936"/>
    </source>
</evidence>
<dbReference type="Gene3D" id="3.40.50.620">
    <property type="entry name" value="HUPs"/>
    <property type="match status" value="1"/>
</dbReference>
<feature type="domain" description="Aminoacyl-tRNA synthetase class Ia" evidence="8">
    <location>
        <begin position="19"/>
        <end position="101"/>
    </location>
</feature>